<proteinExistence type="predicted"/>
<organism evidence="1 2">
    <name type="scientific">Gulo gulo</name>
    <name type="common">Wolverine</name>
    <name type="synonym">Gluton</name>
    <dbReference type="NCBI Taxonomy" id="48420"/>
    <lineage>
        <taxon>Eukaryota</taxon>
        <taxon>Metazoa</taxon>
        <taxon>Chordata</taxon>
        <taxon>Craniata</taxon>
        <taxon>Vertebrata</taxon>
        <taxon>Euteleostomi</taxon>
        <taxon>Mammalia</taxon>
        <taxon>Eutheria</taxon>
        <taxon>Laurasiatheria</taxon>
        <taxon>Carnivora</taxon>
        <taxon>Caniformia</taxon>
        <taxon>Musteloidea</taxon>
        <taxon>Mustelidae</taxon>
        <taxon>Guloninae</taxon>
        <taxon>Gulo</taxon>
    </lineage>
</organism>
<reference evidence="1 2" key="1">
    <citation type="submission" date="2018-10" db="EMBL/GenBank/DDBJ databases">
        <authorList>
            <person name="Ekblom R."/>
            <person name="Jareborg N."/>
        </authorList>
    </citation>
    <scope>NUCLEOTIDE SEQUENCE [LARGE SCALE GENOMIC DNA]</scope>
    <source>
        <tissue evidence="1">Muscle</tissue>
    </source>
</reference>
<keyword evidence="2" id="KW-1185">Reference proteome</keyword>
<dbReference type="AlphaFoldDB" id="A0A9X9Q8W0"/>
<gene>
    <name evidence="1" type="ORF">BN2614_LOCUS11</name>
</gene>
<dbReference type="EMBL" id="CYRY02044761">
    <property type="protein sequence ID" value="VCX39894.1"/>
    <property type="molecule type" value="Genomic_DNA"/>
</dbReference>
<sequence>MLSPWPPLHRAHPPPGATAISRNITCEPLCTLLPPACPLQPTSPTAGPHPCV</sequence>
<evidence type="ECO:0000313" key="1">
    <source>
        <dbReference type="EMBL" id="VCX39894.1"/>
    </source>
</evidence>
<comment type="caution">
    <text evidence="1">The sequence shown here is derived from an EMBL/GenBank/DDBJ whole genome shotgun (WGS) entry which is preliminary data.</text>
</comment>
<evidence type="ECO:0000313" key="2">
    <source>
        <dbReference type="Proteomes" id="UP000269945"/>
    </source>
</evidence>
<name>A0A9X9Q8W0_GULGU</name>
<accession>A0A9X9Q8W0</accession>
<dbReference type="Proteomes" id="UP000269945">
    <property type="component" value="Unassembled WGS sequence"/>
</dbReference>
<feature type="non-terminal residue" evidence="1">
    <location>
        <position position="52"/>
    </location>
</feature>
<protein>
    <submittedName>
        <fullName evidence="1">Uncharacterized protein</fullName>
    </submittedName>
</protein>